<evidence type="ECO:0000313" key="2">
    <source>
        <dbReference type="Proteomes" id="UP000245021"/>
    </source>
</evidence>
<dbReference type="Proteomes" id="UP000245021">
    <property type="component" value="Unassembled WGS sequence"/>
</dbReference>
<protein>
    <recommendedName>
        <fullName evidence="3">FeoB-associated Cys-rich membrane protein</fullName>
    </recommendedName>
</protein>
<keyword evidence="2" id="KW-1185">Reference proteome</keyword>
<evidence type="ECO:0000313" key="1">
    <source>
        <dbReference type="EMBL" id="GBG96001.1"/>
    </source>
</evidence>
<evidence type="ECO:0008006" key="3">
    <source>
        <dbReference type="Google" id="ProtNLM"/>
    </source>
</evidence>
<dbReference type="Pfam" id="PF12669">
    <property type="entry name" value="FeoB_associated"/>
    <property type="match status" value="1"/>
</dbReference>
<gene>
    <name evidence="1" type="ORF">NtB2_00103</name>
</gene>
<comment type="caution">
    <text evidence="1">The sequence shown here is derived from an EMBL/GenBank/DDBJ whole genome shotgun (WGS) entry which is preliminary data.</text>
</comment>
<sequence>MNLSSLVLIIIIASLLAWSIRRAIKSKGACEDCHCSCPVNEKSPKR</sequence>
<reference evidence="1 2" key="1">
    <citation type="journal article" date="2018" name="Genome Announc.">
        <title>Draft Genome Sequence of Lactococcus sp. Strain NtB2 (JCM 32569), Isolated from the Gut of the Higher Termite Nasutitermes takasagoensis.</title>
        <authorList>
            <person name="Noda S."/>
            <person name="Aihara C."/>
            <person name="Yuki M."/>
            <person name="Ohkuma M."/>
        </authorList>
    </citation>
    <scope>NUCLEOTIDE SEQUENCE [LARGE SCALE GENOMIC DNA]</scope>
    <source>
        <strain evidence="1 2">NtB2</strain>
    </source>
</reference>
<proteinExistence type="predicted"/>
<name>A0A2R5HIT8_9LACT</name>
<dbReference type="AlphaFoldDB" id="A0A2R5HIT8"/>
<dbReference type="EMBL" id="BFFO01000001">
    <property type="protein sequence ID" value="GBG96001.1"/>
    <property type="molecule type" value="Genomic_DNA"/>
</dbReference>
<organism evidence="1 2">
    <name type="scientific">Lactococcus termiticola</name>
    <dbReference type="NCBI Taxonomy" id="2169526"/>
    <lineage>
        <taxon>Bacteria</taxon>
        <taxon>Bacillati</taxon>
        <taxon>Bacillota</taxon>
        <taxon>Bacilli</taxon>
        <taxon>Lactobacillales</taxon>
        <taxon>Streptococcaceae</taxon>
        <taxon>Lactococcus</taxon>
    </lineage>
</organism>
<accession>A0A2R5HIT8</accession>